<dbReference type="InterPro" id="IPR027417">
    <property type="entry name" value="P-loop_NTPase"/>
</dbReference>
<evidence type="ECO:0000313" key="6">
    <source>
        <dbReference type="EMBL" id="KAG8466438.1"/>
    </source>
</evidence>
<evidence type="ECO:0000256" key="2">
    <source>
        <dbReference type="ARBA" id="ARBA00022741"/>
    </source>
</evidence>
<sequence length="543" mass="60357">MLWVRRAGGHGLARGRVGRRALSLEVRTIAKHGVPPSECYEDAARMGVLKRDGMQIAALAQLDRLHDTLRGYTRAPAVEARARAPVPIFGGWLSSALGLAGDASSRLAPRPTEPPPVRGLYLHGGVGCGKTFVMDLFFACSTVADAEKRRVHFHAFMLDVHKAMHARRADADPLGEVAAEIGRSTKLLCFDEFQVTDIADALVMARLFSALFDAGTVVVATSNRPPRDLYLNGLQRDLFVPFIGELERCCAVHDLDSPTDYRLLQDSTLQAMRTYIFPLGPEADALVRKLWRRLAKGDETVDMVMQLRGRELHVPRASPHAAVARFDFDELCARPLGAEDFLALAAAFHTLFVSGVPRMTSADVNRARRFITLIDALYERRVKLVVTAAAPPDELYTAGPNSSDEAFAFDRAASRLNEMQSRDYLTAATRQASLTHGVEREAALLFEQRRGLQKAQVQKLWDRYDVDGDGVIGAPELLLLMEDLRERASGHRNVLPEELKSMMARLDRDGSGTIEEREFFDYFEGRSMGKVARRWLGREQDTT</sequence>
<dbReference type="GO" id="GO:0005739">
    <property type="term" value="C:mitochondrion"/>
    <property type="evidence" value="ECO:0007669"/>
    <property type="project" value="TreeGrafter"/>
</dbReference>
<feature type="domain" description="EF-hand" evidence="5">
    <location>
        <begin position="452"/>
        <end position="487"/>
    </location>
</feature>
<dbReference type="SUPFAM" id="SSF52540">
    <property type="entry name" value="P-loop containing nucleoside triphosphate hydrolases"/>
    <property type="match status" value="1"/>
</dbReference>
<dbReference type="NCBIfam" id="NF040713">
    <property type="entry name" value="ZapE"/>
    <property type="match status" value="1"/>
</dbReference>
<dbReference type="GO" id="GO:0005524">
    <property type="term" value="F:ATP binding"/>
    <property type="evidence" value="ECO:0007669"/>
    <property type="project" value="UniProtKB-KW"/>
</dbReference>
<comment type="similarity">
    <text evidence="1">Belongs to the AFG1 ATPase family.</text>
</comment>
<name>A0A8J5XKK8_DIALT</name>
<dbReference type="AlphaFoldDB" id="A0A8J5XKK8"/>
<dbReference type="Gene3D" id="1.10.238.10">
    <property type="entry name" value="EF-hand"/>
    <property type="match status" value="1"/>
</dbReference>
<dbReference type="Gene3D" id="3.40.50.300">
    <property type="entry name" value="P-loop containing nucleotide triphosphate hydrolases"/>
    <property type="match status" value="1"/>
</dbReference>
<dbReference type="CDD" id="cd00051">
    <property type="entry name" value="EFh"/>
    <property type="match status" value="1"/>
</dbReference>
<dbReference type="InterPro" id="IPR005654">
    <property type="entry name" value="ATPase_AFG1-like"/>
</dbReference>
<dbReference type="Pfam" id="PF03969">
    <property type="entry name" value="AFG1_ATPase"/>
    <property type="match status" value="1"/>
</dbReference>
<dbReference type="OMA" id="YHTIFVE"/>
<protein>
    <recommendedName>
        <fullName evidence="5">EF-hand domain-containing protein</fullName>
    </recommendedName>
</protein>
<proteinExistence type="inferred from homology"/>
<accession>A0A8J5XKK8</accession>
<dbReference type="Proteomes" id="UP000751190">
    <property type="component" value="Unassembled WGS sequence"/>
</dbReference>
<organism evidence="6 7">
    <name type="scientific">Diacronema lutheri</name>
    <name type="common">Unicellular marine alga</name>
    <name type="synonym">Monochrysis lutheri</name>
    <dbReference type="NCBI Taxonomy" id="2081491"/>
    <lineage>
        <taxon>Eukaryota</taxon>
        <taxon>Haptista</taxon>
        <taxon>Haptophyta</taxon>
        <taxon>Pavlovophyceae</taxon>
        <taxon>Pavlovales</taxon>
        <taxon>Pavlovaceae</taxon>
        <taxon>Diacronema</taxon>
    </lineage>
</organism>
<keyword evidence="4" id="KW-0067">ATP-binding</keyword>
<dbReference type="InterPro" id="IPR011992">
    <property type="entry name" value="EF-hand-dom_pair"/>
</dbReference>
<dbReference type="InterPro" id="IPR002048">
    <property type="entry name" value="EF_hand_dom"/>
</dbReference>
<keyword evidence="2" id="KW-0547">Nucleotide-binding</keyword>
<dbReference type="InterPro" id="IPR018247">
    <property type="entry name" value="EF_Hand_1_Ca_BS"/>
</dbReference>
<keyword evidence="3" id="KW-0106">Calcium</keyword>
<evidence type="ECO:0000256" key="1">
    <source>
        <dbReference type="ARBA" id="ARBA00010322"/>
    </source>
</evidence>
<dbReference type="GO" id="GO:0016887">
    <property type="term" value="F:ATP hydrolysis activity"/>
    <property type="evidence" value="ECO:0007669"/>
    <property type="project" value="InterPro"/>
</dbReference>
<dbReference type="GO" id="GO:0005509">
    <property type="term" value="F:calcium ion binding"/>
    <property type="evidence" value="ECO:0007669"/>
    <property type="project" value="InterPro"/>
</dbReference>
<dbReference type="PANTHER" id="PTHR12169:SF6">
    <property type="entry name" value="AFG1-LIKE ATPASE"/>
    <property type="match status" value="1"/>
</dbReference>
<gene>
    <name evidence="6" type="ORF">KFE25_002194</name>
</gene>
<evidence type="ECO:0000313" key="7">
    <source>
        <dbReference type="Proteomes" id="UP000751190"/>
    </source>
</evidence>
<dbReference type="EMBL" id="JAGTXO010000008">
    <property type="protein sequence ID" value="KAG8466438.1"/>
    <property type="molecule type" value="Genomic_DNA"/>
</dbReference>
<feature type="domain" description="EF-hand" evidence="5">
    <location>
        <begin position="494"/>
        <end position="529"/>
    </location>
</feature>
<dbReference type="SUPFAM" id="SSF47473">
    <property type="entry name" value="EF-hand"/>
    <property type="match status" value="1"/>
</dbReference>
<reference evidence="6" key="1">
    <citation type="submission" date="2021-05" db="EMBL/GenBank/DDBJ databases">
        <title>The genome of the haptophyte Pavlova lutheri (Diacronema luteri, Pavlovales) - a model for lipid biosynthesis in eukaryotic algae.</title>
        <authorList>
            <person name="Hulatt C.J."/>
            <person name="Posewitz M.C."/>
        </authorList>
    </citation>
    <scope>NUCLEOTIDE SEQUENCE</scope>
    <source>
        <strain evidence="6">NIVA-4/92</strain>
    </source>
</reference>
<dbReference type="SMART" id="SM00054">
    <property type="entry name" value="EFh"/>
    <property type="match status" value="2"/>
</dbReference>
<dbReference type="PROSITE" id="PS50222">
    <property type="entry name" value="EF_HAND_2"/>
    <property type="match status" value="2"/>
</dbReference>
<keyword evidence="7" id="KW-1185">Reference proteome</keyword>
<comment type="caution">
    <text evidence="6">The sequence shown here is derived from an EMBL/GenBank/DDBJ whole genome shotgun (WGS) entry which is preliminary data.</text>
</comment>
<dbReference type="PANTHER" id="PTHR12169">
    <property type="entry name" value="ATPASE N2B"/>
    <property type="match status" value="1"/>
</dbReference>
<evidence type="ECO:0000256" key="4">
    <source>
        <dbReference type="ARBA" id="ARBA00022840"/>
    </source>
</evidence>
<dbReference type="OrthoDB" id="548867at2759"/>
<dbReference type="Pfam" id="PF13499">
    <property type="entry name" value="EF-hand_7"/>
    <property type="match status" value="1"/>
</dbReference>
<evidence type="ECO:0000259" key="5">
    <source>
        <dbReference type="PROSITE" id="PS50222"/>
    </source>
</evidence>
<evidence type="ECO:0000256" key="3">
    <source>
        <dbReference type="ARBA" id="ARBA00022837"/>
    </source>
</evidence>
<dbReference type="PROSITE" id="PS00018">
    <property type="entry name" value="EF_HAND_1"/>
    <property type="match status" value="2"/>
</dbReference>